<name>A0AAD0ACR9_FAUOS</name>
<evidence type="ECO:0000313" key="1">
    <source>
        <dbReference type="EMBL" id="ATQ82765.1"/>
    </source>
</evidence>
<reference evidence="2" key="2">
    <citation type="submission" date="2019-04" db="EMBL/GenBank/DDBJ databases">
        <title>Moraxella osloensis CCUG 73412, isolated from corneal scrapings as causative agent of keratitis.</title>
        <authorList>
            <person name="Connolly G."/>
            <person name="Jaen-Luchoro D."/>
            <person name="Pinyeiro-Iglesias B."/>
            <person name="Curry A."/>
            <person name="Knowles S."/>
            <person name="Moore E.R.B."/>
        </authorList>
    </citation>
    <scope>NUCLEOTIDE SEQUENCE</scope>
    <source>
        <strain evidence="2">CCUG 73412</strain>
    </source>
</reference>
<evidence type="ECO:0000313" key="2">
    <source>
        <dbReference type="EMBL" id="MDI4510571.1"/>
    </source>
</evidence>
<sequence length="274" mass="30423">MNAIINTACQSMNTQGFAGFYQSLVAQFTPNMPITYREFANRTGRATLPLTSQNDALFYSVAYAMSHYTTFRAVLADNLTIEQCDSVINIIDYGCGQGVATLATMEHIASQKDPKTVHLNIHLMEPSSVSLGNASYQVLCLAQAYGFSANITTQNCILANATVPNFSNGADTLHLMSYILDVRAVQQQLSHITGQIRQLSGVQHIIASDIDHTDAVNGFNLLSRELTGIYQQYERYQPQHYSYRVIQRRFQQERAKAIGMMLSIDNASVFNKVA</sequence>
<gene>
    <name evidence="2" type="ORF">E6P75_10170</name>
    <name evidence="1" type="ORF">YHS_02360</name>
</gene>
<dbReference type="AlphaFoldDB" id="A0AAD0ACR9"/>
<protein>
    <submittedName>
        <fullName evidence="1">Uncharacterized protein</fullName>
    </submittedName>
</protein>
<reference evidence="1" key="1">
    <citation type="submission" date="2017-11" db="EMBL/GenBank/DDBJ databases">
        <title>Complete Genome Sequence from Moraxella oslensis YHS isolated from human skin.</title>
        <authorList>
            <person name="Lee K."/>
            <person name="Lim J.Y."/>
            <person name="Hwang I."/>
        </authorList>
    </citation>
    <scope>NUCLEOTIDE SEQUENCE</scope>
    <source>
        <strain evidence="1">YHS</strain>
    </source>
</reference>
<dbReference type="EMBL" id="CP024176">
    <property type="protein sequence ID" value="ATQ82765.1"/>
    <property type="molecule type" value="Genomic_DNA"/>
</dbReference>
<accession>A0AAD0ACR9</accession>
<organism evidence="1">
    <name type="scientific">Faucicola osloensis</name>
    <name type="common">Moraxella osloensis</name>
    <dbReference type="NCBI Taxonomy" id="34062"/>
    <lineage>
        <taxon>Bacteria</taxon>
        <taxon>Pseudomonadati</taxon>
        <taxon>Pseudomonadota</taxon>
        <taxon>Gammaproteobacteria</taxon>
        <taxon>Moraxellales</taxon>
        <taxon>Moraxellaceae</taxon>
        <taxon>Faucicola</taxon>
    </lineage>
</organism>
<proteinExistence type="predicted"/>
<dbReference type="EMBL" id="SSCJ01000010">
    <property type="protein sequence ID" value="MDI4510571.1"/>
    <property type="molecule type" value="Genomic_DNA"/>
</dbReference>